<dbReference type="AlphaFoldDB" id="A0A165XN64"/>
<evidence type="ECO:0000313" key="1">
    <source>
        <dbReference type="EMBL" id="KZT32367.1"/>
    </source>
</evidence>
<organism evidence="1 2">
    <name type="scientific">Sistotremastrum suecicum HHB10207 ss-3</name>
    <dbReference type="NCBI Taxonomy" id="1314776"/>
    <lineage>
        <taxon>Eukaryota</taxon>
        <taxon>Fungi</taxon>
        <taxon>Dikarya</taxon>
        <taxon>Basidiomycota</taxon>
        <taxon>Agaricomycotina</taxon>
        <taxon>Agaricomycetes</taxon>
        <taxon>Sistotremastrales</taxon>
        <taxon>Sistotremastraceae</taxon>
        <taxon>Sistotremastrum</taxon>
    </lineage>
</organism>
<proteinExistence type="predicted"/>
<reference evidence="1 2" key="1">
    <citation type="journal article" date="2016" name="Mol. Biol. Evol.">
        <title>Comparative Genomics of Early-Diverging Mushroom-Forming Fungi Provides Insights into the Origins of Lignocellulose Decay Capabilities.</title>
        <authorList>
            <person name="Nagy L.G."/>
            <person name="Riley R."/>
            <person name="Tritt A."/>
            <person name="Adam C."/>
            <person name="Daum C."/>
            <person name="Floudas D."/>
            <person name="Sun H."/>
            <person name="Yadav J.S."/>
            <person name="Pangilinan J."/>
            <person name="Larsson K.H."/>
            <person name="Matsuura K."/>
            <person name="Barry K."/>
            <person name="Labutti K."/>
            <person name="Kuo R."/>
            <person name="Ohm R.A."/>
            <person name="Bhattacharya S.S."/>
            <person name="Shirouzu T."/>
            <person name="Yoshinaga Y."/>
            <person name="Martin F.M."/>
            <person name="Grigoriev I.V."/>
            <person name="Hibbett D.S."/>
        </authorList>
    </citation>
    <scope>NUCLEOTIDE SEQUENCE [LARGE SCALE GENOMIC DNA]</scope>
    <source>
        <strain evidence="1 2">HHB10207 ss-3</strain>
    </source>
</reference>
<accession>A0A165XN64</accession>
<protein>
    <submittedName>
        <fullName evidence="1">Uncharacterized protein</fullName>
    </submittedName>
</protein>
<dbReference type="Proteomes" id="UP000076798">
    <property type="component" value="Unassembled WGS sequence"/>
</dbReference>
<sequence>MTFSLQTMDPTISGAKLTVLFGLPAVHRTAENASLQLDVNAVRYSEARSTFYQDNYRFMTLQLVKSLVKELMSALQREGGQIIYQEETKEKTAVTDEESFLDGLFKRATHEKSQEPGPRPDWTLTLPQILEDDLVSDWEVIAGVSQDTINKHLSDSWLASRDAFKLVSSTSLEELTPGQRQSICLARWRTEEPQQISVDFGTPQILLSTDTVSGCRTLILFVVIEQASFGVIDSSTYRIMFNKFEKCALWFRVPLTARLRTDQTGRVNAWVLSMRLQGL</sequence>
<evidence type="ECO:0000313" key="2">
    <source>
        <dbReference type="Proteomes" id="UP000076798"/>
    </source>
</evidence>
<keyword evidence="2" id="KW-1185">Reference proteome</keyword>
<gene>
    <name evidence="1" type="ORF">SISSUDRAFT_551576</name>
</gene>
<name>A0A165XN64_9AGAM</name>
<dbReference type="EMBL" id="KV428343">
    <property type="protein sequence ID" value="KZT32367.1"/>
    <property type="molecule type" value="Genomic_DNA"/>
</dbReference>